<name>K7CL11_PANTR</name>
<evidence type="ECO:0000313" key="2">
    <source>
        <dbReference type="EMBL" id="JAA26911.1"/>
    </source>
</evidence>
<reference evidence="3" key="1">
    <citation type="submission" date="2012-10" db="EMBL/GenBank/DDBJ databases">
        <title>De novo assembly of the reference chimpanzee transcriptome from NextGen mRNA sequences.</title>
        <authorList>
            <person name="Maudhoo M.D."/>
            <person name="Meehan D.T."/>
            <person name="Norgren R.B.Jr."/>
        </authorList>
    </citation>
    <scope>NUCLEOTIDE SEQUENCE</scope>
    <source>
        <tissue evidence="3">Skeletal muscle</tissue>
        <tissue evidence="2">Skin</tissue>
    </source>
</reference>
<feature type="compositionally biased region" description="Basic and acidic residues" evidence="1">
    <location>
        <begin position="117"/>
        <end position="126"/>
    </location>
</feature>
<feature type="region of interest" description="Disordered" evidence="1">
    <location>
        <begin position="52"/>
        <end position="126"/>
    </location>
</feature>
<dbReference type="GO" id="GO:0003746">
    <property type="term" value="F:translation elongation factor activity"/>
    <property type="evidence" value="ECO:0007669"/>
    <property type="project" value="UniProtKB-KW"/>
</dbReference>
<keyword evidence="3" id="KW-0648">Protein biosynthesis</keyword>
<proteinExistence type="evidence at transcript level"/>
<dbReference type="EMBL" id="GABE01001464">
    <property type="protein sequence ID" value="JAA43275.1"/>
    <property type="molecule type" value="mRNA"/>
</dbReference>
<dbReference type="AlphaFoldDB" id="K7CL11"/>
<evidence type="ECO:0000256" key="1">
    <source>
        <dbReference type="SAM" id="MobiDB-lite"/>
    </source>
</evidence>
<organism evidence="3">
    <name type="scientific">Pan troglodytes</name>
    <name type="common">Chimpanzee</name>
    <dbReference type="NCBI Taxonomy" id="9598"/>
    <lineage>
        <taxon>Eukaryota</taxon>
        <taxon>Metazoa</taxon>
        <taxon>Chordata</taxon>
        <taxon>Craniata</taxon>
        <taxon>Vertebrata</taxon>
        <taxon>Euteleostomi</taxon>
        <taxon>Mammalia</taxon>
        <taxon>Eutheria</taxon>
        <taxon>Euarchontoglires</taxon>
        <taxon>Primates</taxon>
        <taxon>Haplorrhini</taxon>
        <taxon>Catarrhini</taxon>
        <taxon>Hominidae</taxon>
        <taxon>Pan</taxon>
    </lineage>
</organism>
<evidence type="ECO:0000313" key="3">
    <source>
        <dbReference type="EMBL" id="JAA43276.1"/>
    </source>
</evidence>
<dbReference type="EMBL" id="GABD01006189">
    <property type="protein sequence ID" value="JAA26911.1"/>
    <property type="molecule type" value="mRNA"/>
</dbReference>
<gene>
    <name evidence="3" type="primary">ELOF1</name>
</gene>
<dbReference type="EMBL" id="GABE01001463">
    <property type="protein sequence ID" value="JAA43276.1"/>
    <property type="molecule type" value="mRNA"/>
</dbReference>
<keyword evidence="3" id="KW-0251">Elongation factor</keyword>
<dbReference type="EMBL" id="GABE01001466">
    <property type="protein sequence ID" value="JAA43273.1"/>
    <property type="molecule type" value="mRNA"/>
</dbReference>
<dbReference type="EMBL" id="GABE01001465">
    <property type="protein sequence ID" value="JAA43274.1"/>
    <property type="molecule type" value="mRNA"/>
</dbReference>
<sequence length="126" mass="13280">MCHWGGRECVLTGTRWCRVPGPEGPELISLGSESLCCVPCSPWPPQLWGSGSPGGIGGLFPDILDKGSPLEAGTGPLQPPHQHRAHLNWTSRPPSPPSSARGRGFKAAVPQVPGLGPDREPPPSPW</sequence>
<protein>
    <submittedName>
        <fullName evidence="3">Elongation factor 1 homolog</fullName>
    </submittedName>
</protein>
<accession>K7CL11</accession>